<dbReference type="OrthoDB" id="3665167at2"/>
<gene>
    <name evidence="1" type="ORF">SAMN05421748_108199</name>
</gene>
<organism evidence="1 2">
    <name type="scientific">Paractinoplanes atraurantiacus</name>
    <dbReference type="NCBI Taxonomy" id="1036182"/>
    <lineage>
        <taxon>Bacteria</taxon>
        <taxon>Bacillati</taxon>
        <taxon>Actinomycetota</taxon>
        <taxon>Actinomycetes</taxon>
        <taxon>Micromonosporales</taxon>
        <taxon>Micromonosporaceae</taxon>
        <taxon>Paractinoplanes</taxon>
    </lineage>
</organism>
<sequence>MYFVCRWREESPFGKRVVALPDATVLDWFRRGWGKDDPDEWIETELGGDVYGLDSIFDKARKRGLPPPETTDQLRTLLHEHLYVEADDKSDYIRLGRHALRVRTDDDEVDLAYYFVDDETAAASPDRLAFLLNDKWPLPKDSSPSAAHFGLSVPVRTARLVRPGPEAVFSVRLCWESPDIDRNLDLRGAVTIPGLTLPDLAAVLHKADDQEALRWPHDLRLLRQLITSSAESLGGALHTYARHPRSLVEVGPHIAQVARYIDDFVGFDQWFLFDTRWATAHADLAHSLLRYAAHWDPYAG</sequence>
<keyword evidence="2" id="KW-1185">Reference proteome</keyword>
<protein>
    <submittedName>
        <fullName evidence="1">Uncharacterized protein</fullName>
    </submittedName>
</protein>
<dbReference type="Proteomes" id="UP000219612">
    <property type="component" value="Unassembled WGS sequence"/>
</dbReference>
<evidence type="ECO:0000313" key="2">
    <source>
        <dbReference type="Proteomes" id="UP000219612"/>
    </source>
</evidence>
<dbReference type="RefSeq" id="WP_097321730.1">
    <property type="nucleotide sequence ID" value="NZ_OBDY01000008.1"/>
</dbReference>
<proteinExistence type="predicted"/>
<dbReference type="AlphaFoldDB" id="A0A285IIE0"/>
<name>A0A285IIE0_9ACTN</name>
<reference evidence="1 2" key="1">
    <citation type="submission" date="2017-09" db="EMBL/GenBank/DDBJ databases">
        <authorList>
            <person name="Ehlers B."/>
            <person name="Leendertz F.H."/>
        </authorList>
    </citation>
    <scope>NUCLEOTIDE SEQUENCE [LARGE SCALE GENOMIC DNA]</scope>
    <source>
        <strain evidence="1 2">CGMCC 4.6857</strain>
    </source>
</reference>
<accession>A0A285IIE0</accession>
<evidence type="ECO:0000313" key="1">
    <source>
        <dbReference type="EMBL" id="SNY47724.1"/>
    </source>
</evidence>
<dbReference type="EMBL" id="OBDY01000008">
    <property type="protein sequence ID" value="SNY47724.1"/>
    <property type="molecule type" value="Genomic_DNA"/>
</dbReference>